<evidence type="ECO:0000256" key="2">
    <source>
        <dbReference type="ARBA" id="ARBA00022475"/>
    </source>
</evidence>
<dbReference type="RefSeq" id="WP_256540649.1">
    <property type="nucleotide sequence ID" value="NZ_JANHOH010000007.1"/>
</dbReference>
<feature type="transmembrane region" description="Helical" evidence="6">
    <location>
        <begin position="380"/>
        <end position="399"/>
    </location>
</feature>
<comment type="caution">
    <text evidence="9">The sequence shown here is derived from an EMBL/GenBank/DDBJ whole genome shotgun (WGS) entry which is preliminary data.</text>
</comment>
<dbReference type="InterPro" id="IPR025857">
    <property type="entry name" value="MacB_PCD"/>
</dbReference>
<feature type="transmembrane region" description="Helical" evidence="6">
    <location>
        <begin position="428"/>
        <end position="451"/>
    </location>
</feature>
<feature type="domain" description="ABC3 transporter permease C-terminal" evidence="7">
    <location>
        <begin position="766"/>
        <end position="879"/>
    </location>
</feature>
<feature type="transmembrane region" description="Helical" evidence="6">
    <location>
        <begin position="763"/>
        <end position="787"/>
    </location>
</feature>
<feature type="domain" description="ABC3 transporter permease C-terminal" evidence="7">
    <location>
        <begin position="383"/>
        <end position="496"/>
    </location>
</feature>
<feature type="transmembrane region" description="Helical" evidence="6">
    <location>
        <begin position="815"/>
        <end position="834"/>
    </location>
</feature>
<keyword evidence="4 6" id="KW-1133">Transmembrane helix</keyword>
<proteinExistence type="predicted"/>
<comment type="subcellular location">
    <subcellularLocation>
        <location evidence="1">Cell membrane</location>
        <topology evidence="1">Multi-pass membrane protein</topology>
    </subcellularLocation>
</comment>
<evidence type="ECO:0000256" key="1">
    <source>
        <dbReference type="ARBA" id="ARBA00004651"/>
    </source>
</evidence>
<accession>A0ABT1T7W1</accession>
<dbReference type="EMBL" id="JANHOH010000007">
    <property type="protein sequence ID" value="MCQ6960470.1"/>
    <property type="molecule type" value="Genomic_DNA"/>
</dbReference>
<evidence type="ECO:0000256" key="5">
    <source>
        <dbReference type="ARBA" id="ARBA00023136"/>
    </source>
</evidence>
<feature type="transmembrane region" description="Helical" evidence="6">
    <location>
        <begin position="519"/>
        <end position="539"/>
    </location>
</feature>
<feature type="domain" description="MacB-like periplasmic core" evidence="8">
    <location>
        <begin position="121"/>
        <end position="336"/>
    </location>
</feature>
<gene>
    <name evidence="9" type="ORF">NPE20_20995</name>
</gene>
<evidence type="ECO:0000256" key="3">
    <source>
        <dbReference type="ARBA" id="ARBA00022692"/>
    </source>
</evidence>
<evidence type="ECO:0000313" key="9">
    <source>
        <dbReference type="EMBL" id="MCQ6960470.1"/>
    </source>
</evidence>
<keyword evidence="2" id="KW-1003">Cell membrane</keyword>
<organism evidence="9 10">
    <name type="scientific">Mucilaginibacter aquariorum</name>
    <dbReference type="NCBI Taxonomy" id="2967225"/>
    <lineage>
        <taxon>Bacteria</taxon>
        <taxon>Pseudomonadati</taxon>
        <taxon>Bacteroidota</taxon>
        <taxon>Sphingobacteriia</taxon>
        <taxon>Sphingobacteriales</taxon>
        <taxon>Sphingobacteriaceae</taxon>
        <taxon>Mucilaginibacter</taxon>
    </lineage>
</organism>
<dbReference type="Pfam" id="PF02687">
    <property type="entry name" value="FtsX"/>
    <property type="match status" value="2"/>
</dbReference>
<reference evidence="9 10" key="1">
    <citation type="submission" date="2022-07" db="EMBL/GenBank/DDBJ databases">
        <title>Mucilaginibacter sp. JC4.</title>
        <authorList>
            <person name="Le V."/>
            <person name="Ko S.-R."/>
            <person name="Ahn C.-Y."/>
            <person name="Oh H.-M."/>
        </authorList>
    </citation>
    <scope>NUCLEOTIDE SEQUENCE [LARGE SCALE GENOMIC DNA]</scope>
    <source>
        <strain evidence="9 10">JC4</strain>
    </source>
</reference>
<dbReference type="InterPro" id="IPR050250">
    <property type="entry name" value="Macrolide_Exporter_MacB"/>
</dbReference>
<dbReference type="PANTHER" id="PTHR30572:SF18">
    <property type="entry name" value="ABC-TYPE MACROLIDE FAMILY EXPORT SYSTEM PERMEASE COMPONENT 2"/>
    <property type="match status" value="1"/>
</dbReference>
<protein>
    <submittedName>
        <fullName evidence="9">ABC transporter permease</fullName>
    </submittedName>
</protein>
<dbReference type="InterPro" id="IPR003838">
    <property type="entry name" value="ABC3_permease_C"/>
</dbReference>
<sequence>MEEHIWYLVEKFLAGDITDAQVKELQSLLALYPDTFLLVKDFLITYHDPDPQVTPKEIYAFFKQVDHLIYQNKLAEQREQEHIAKRQIPQIFITAISRELAMAVQFFKIALRNLQRNRSISTINITGLAVGIASAVLILLWVQNELSYEQFHVNKDRLYLVFNKSKVDGELRAWSATPMPLAPAIKADFSQVQDAVRINWVGSFVLKNGDRKLESQGFTTDPGFLKMFSYPLVEGNINTALKETHSIVLTQKLAKKLFGNISPVGKTIAVDSVKNFTVTGVLKDLPNNTEFNFEYLVPFEYMKEVHWFNENWKSFNSQTYVLLKPGVTEATANKLFKNIYKTYPGDRRNDVFVYPMSKLWLYSNYENGEFVGGRINVVRLFTVIALLIILIACINYMNLGTARSTRRAKEVGIRKVAGAERSWLIKQFLGESVLITFAATVIGLIMVQMALPWFNGLVRKDLFLPYADPYLWLGGIGFILFTGIIAGSYPAFYLSGFKPISVLKGTMHAVSGLVTPRKVLVVVQFTFAIAFIISTTVIYRQIQYAQNRDTGYKVDNLVYIYQKGDIAKNYNAIHNELMSSGAISSITRTSSPVLDNWSNNDTYEWKGKTPGVRLFFGENSADKNFTQTFGLPLLAGRDIDVAANPTDTSAILVTEQAAKVMGFKNPVGQTIKGWNGNFLIVGMVKNYVAASPYIQSMPIIIKGAARQFGTITLKLNTQNTIADNINKISTIFKRYNPDYPFDFKFLDESYKIKFQEEKNTGQLVAVFAGLSIFISCLGLFALAACMAEGRIKEIGIRKVLGASVARITALLTKDFLILVLISFVIASPLAWWLMSKWLQDYPYHTNLSWWIFGLTGLGSVVIAFSTVSVQAIKAAIANPVKSLKTE</sequence>
<dbReference type="PANTHER" id="PTHR30572">
    <property type="entry name" value="MEMBRANE COMPONENT OF TRANSPORTER-RELATED"/>
    <property type="match status" value="1"/>
</dbReference>
<dbReference type="Proteomes" id="UP001204376">
    <property type="component" value="Unassembled WGS sequence"/>
</dbReference>
<evidence type="ECO:0000256" key="6">
    <source>
        <dbReference type="SAM" id="Phobius"/>
    </source>
</evidence>
<feature type="transmembrane region" description="Helical" evidence="6">
    <location>
        <begin position="122"/>
        <end position="142"/>
    </location>
</feature>
<keyword evidence="5 6" id="KW-0472">Membrane</keyword>
<feature type="transmembrane region" description="Helical" evidence="6">
    <location>
        <begin position="849"/>
        <end position="872"/>
    </location>
</feature>
<dbReference type="Pfam" id="PF12704">
    <property type="entry name" value="MacB_PCD"/>
    <property type="match status" value="2"/>
</dbReference>
<evidence type="ECO:0000256" key="4">
    <source>
        <dbReference type="ARBA" id="ARBA00022989"/>
    </source>
</evidence>
<feature type="domain" description="MacB-like periplasmic core" evidence="8">
    <location>
        <begin position="526"/>
        <end position="722"/>
    </location>
</feature>
<feature type="transmembrane region" description="Helical" evidence="6">
    <location>
        <begin position="471"/>
        <end position="494"/>
    </location>
</feature>
<keyword evidence="10" id="KW-1185">Reference proteome</keyword>
<keyword evidence="3 6" id="KW-0812">Transmembrane</keyword>
<name>A0ABT1T7W1_9SPHI</name>
<evidence type="ECO:0000313" key="10">
    <source>
        <dbReference type="Proteomes" id="UP001204376"/>
    </source>
</evidence>
<evidence type="ECO:0000259" key="8">
    <source>
        <dbReference type="Pfam" id="PF12704"/>
    </source>
</evidence>
<evidence type="ECO:0000259" key="7">
    <source>
        <dbReference type="Pfam" id="PF02687"/>
    </source>
</evidence>